<dbReference type="AlphaFoldDB" id="A0A453Q3W8"/>
<evidence type="ECO:0000313" key="1">
    <source>
        <dbReference type="EnsemblPlants" id="AET6Gv20969800.5"/>
    </source>
</evidence>
<reference evidence="1" key="3">
    <citation type="journal article" date="2017" name="Nature">
        <title>Genome sequence of the progenitor of the wheat D genome Aegilops tauschii.</title>
        <authorList>
            <person name="Luo M.C."/>
            <person name="Gu Y.Q."/>
            <person name="Puiu D."/>
            <person name="Wang H."/>
            <person name="Twardziok S.O."/>
            <person name="Deal K.R."/>
            <person name="Huo N."/>
            <person name="Zhu T."/>
            <person name="Wang L."/>
            <person name="Wang Y."/>
            <person name="McGuire P.E."/>
            <person name="Liu S."/>
            <person name="Long H."/>
            <person name="Ramasamy R.K."/>
            <person name="Rodriguez J.C."/>
            <person name="Van S.L."/>
            <person name="Yuan L."/>
            <person name="Wang Z."/>
            <person name="Xia Z."/>
            <person name="Xiao L."/>
            <person name="Anderson O.D."/>
            <person name="Ouyang S."/>
            <person name="Liang Y."/>
            <person name="Zimin A.V."/>
            <person name="Pertea G."/>
            <person name="Qi P."/>
            <person name="Bennetzen J.L."/>
            <person name="Dai X."/>
            <person name="Dawson M.W."/>
            <person name="Muller H.G."/>
            <person name="Kugler K."/>
            <person name="Rivarola-Duarte L."/>
            <person name="Spannagl M."/>
            <person name="Mayer K.F.X."/>
            <person name="Lu F.H."/>
            <person name="Bevan M.W."/>
            <person name="Leroy P."/>
            <person name="Li P."/>
            <person name="You F.M."/>
            <person name="Sun Q."/>
            <person name="Liu Z."/>
            <person name="Lyons E."/>
            <person name="Wicker T."/>
            <person name="Salzberg S.L."/>
            <person name="Devos K.M."/>
            <person name="Dvorak J."/>
        </authorList>
    </citation>
    <scope>NUCLEOTIDE SEQUENCE [LARGE SCALE GENOMIC DNA]</scope>
    <source>
        <strain evidence="1">cv. AL8/78</strain>
    </source>
</reference>
<name>A0A453Q3W8_AEGTS</name>
<proteinExistence type="predicted"/>
<reference evidence="1" key="5">
    <citation type="journal article" date="2021" name="G3 (Bethesda)">
        <title>Aegilops tauschii genome assembly Aet v5.0 features greater sequence contiguity and improved annotation.</title>
        <authorList>
            <person name="Wang L."/>
            <person name="Zhu T."/>
            <person name="Rodriguez J.C."/>
            <person name="Deal K.R."/>
            <person name="Dubcovsky J."/>
            <person name="McGuire P.E."/>
            <person name="Lux T."/>
            <person name="Spannagl M."/>
            <person name="Mayer K.F.X."/>
            <person name="Baldrich P."/>
            <person name="Meyers B.C."/>
            <person name="Huo N."/>
            <person name="Gu Y.Q."/>
            <person name="Zhou H."/>
            <person name="Devos K.M."/>
            <person name="Bennetzen J.L."/>
            <person name="Unver T."/>
            <person name="Budak H."/>
            <person name="Gulick P.J."/>
            <person name="Galiba G."/>
            <person name="Kalapos B."/>
            <person name="Nelson D.R."/>
            <person name="Li P."/>
            <person name="You F.M."/>
            <person name="Luo M.C."/>
            <person name="Dvorak J."/>
        </authorList>
    </citation>
    <scope>NUCLEOTIDE SEQUENCE [LARGE SCALE GENOMIC DNA]</scope>
    <source>
        <strain evidence="1">cv. AL8/78</strain>
    </source>
</reference>
<dbReference type="EnsemblPlants" id="AET6Gv20969800.5">
    <property type="protein sequence ID" value="AET6Gv20969800.5"/>
    <property type="gene ID" value="AET6Gv20969800"/>
</dbReference>
<reference evidence="2" key="1">
    <citation type="journal article" date="2014" name="Science">
        <title>Ancient hybridizations among the ancestral genomes of bread wheat.</title>
        <authorList>
            <consortium name="International Wheat Genome Sequencing Consortium,"/>
            <person name="Marcussen T."/>
            <person name="Sandve S.R."/>
            <person name="Heier L."/>
            <person name="Spannagl M."/>
            <person name="Pfeifer M."/>
            <person name="Jakobsen K.S."/>
            <person name="Wulff B.B."/>
            <person name="Steuernagel B."/>
            <person name="Mayer K.F."/>
            <person name="Olsen O.A."/>
        </authorList>
    </citation>
    <scope>NUCLEOTIDE SEQUENCE [LARGE SCALE GENOMIC DNA]</scope>
    <source>
        <strain evidence="2">cv. AL8/78</strain>
    </source>
</reference>
<evidence type="ECO:0000313" key="2">
    <source>
        <dbReference type="Proteomes" id="UP000015105"/>
    </source>
</evidence>
<dbReference type="Gramene" id="AET6Gv20969800.5">
    <property type="protein sequence ID" value="AET6Gv20969800.5"/>
    <property type="gene ID" value="AET6Gv20969800"/>
</dbReference>
<dbReference type="Proteomes" id="UP000015105">
    <property type="component" value="Chromosome 6D"/>
</dbReference>
<sequence>DRAVLEQRRPNKQLPLWEQQSPIEAAAAPFRAAYFRAATSNRSNQAAPLRAAVRNRSASLFKSQSANKAVLPGIQSETGPVSNSVSEFQLLAGTQPLYIWPGGNRGANSRQLVSLQPSNSNSR</sequence>
<reference evidence="2" key="2">
    <citation type="journal article" date="2017" name="Nat. Plants">
        <title>The Aegilops tauschii genome reveals multiple impacts of transposons.</title>
        <authorList>
            <person name="Zhao G."/>
            <person name="Zou C."/>
            <person name="Li K."/>
            <person name="Wang K."/>
            <person name="Li T."/>
            <person name="Gao L."/>
            <person name="Zhang X."/>
            <person name="Wang H."/>
            <person name="Yang Z."/>
            <person name="Liu X."/>
            <person name="Jiang W."/>
            <person name="Mao L."/>
            <person name="Kong X."/>
            <person name="Jiao Y."/>
            <person name="Jia J."/>
        </authorList>
    </citation>
    <scope>NUCLEOTIDE SEQUENCE [LARGE SCALE GENOMIC DNA]</scope>
    <source>
        <strain evidence="2">cv. AL8/78</strain>
    </source>
</reference>
<protein>
    <submittedName>
        <fullName evidence="1">Uncharacterized protein</fullName>
    </submittedName>
</protein>
<keyword evidence="2" id="KW-1185">Reference proteome</keyword>
<accession>A0A453Q3W8</accession>
<reference evidence="1" key="4">
    <citation type="submission" date="2019-03" db="UniProtKB">
        <authorList>
            <consortium name="EnsemblPlants"/>
        </authorList>
    </citation>
    <scope>IDENTIFICATION</scope>
</reference>
<organism evidence="1 2">
    <name type="scientific">Aegilops tauschii subsp. strangulata</name>
    <name type="common">Goatgrass</name>
    <dbReference type="NCBI Taxonomy" id="200361"/>
    <lineage>
        <taxon>Eukaryota</taxon>
        <taxon>Viridiplantae</taxon>
        <taxon>Streptophyta</taxon>
        <taxon>Embryophyta</taxon>
        <taxon>Tracheophyta</taxon>
        <taxon>Spermatophyta</taxon>
        <taxon>Magnoliopsida</taxon>
        <taxon>Liliopsida</taxon>
        <taxon>Poales</taxon>
        <taxon>Poaceae</taxon>
        <taxon>BOP clade</taxon>
        <taxon>Pooideae</taxon>
        <taxon>Triticodae</taxon>
        <taxon>Triticeae</taxon>
        <taxon>Triticinae</taxon>
        <taxon>Aegilops</taxon>
    </lineage>
</organism>